<protein>
    <recommendedName>
        <fullName evidence="5">Sec-independent protein translocase protein TatC</fullName>
    </recommendedName>
</protein>
<keyword evidence="3 5" id="KW-1133">Transmembrane helix</keyword>
<dbReference type="GO" id="GO:0009977">
    <property type="term" value="F:proton motive force dependent protein transmembrane transporter activity"/>
    <property type="evidence" value="ECO:0007669"/>
    <property type="project" value="TreeGrafter"/>
</dbReference>
<dbReference type="AlphaFoldDB" id="A0A4R2BF70"/>
<dbReference type="PROSITE" id="PS01218">
    <property type="entry name" value="TATC"/>
    <property type="match status" value="1"/>
</dbReference>
<organism evidence="6 7">
    <name type="scientific">Mesobacillus foraminis</name>
    <dbReference type="NCBI Taxonomy" id="279826"/>
    <lineage>
        <taxon>Bacteria</taxon>
        <taxon>Bacillati</taxon>
        <taxon>Bacillota</taxon>
        <taxon>Bacilli</taxon>
        <taxon>Bacillales</taxon>
        <taxon>Bacillaceae</taxon>
        <taxon>Mesobacillus</taxon>
    </lineage>
</organism>
<dbReference type="PANTHER" id="PTHR30371">
    <property type="entry name" value="SEC-INDEPENDENT PROTEIN TRANSLOCASE PROTEIN TATC"/>
    <property type="match status" value="1"/>
</dbReference>
<dbReference type="Proteomes" id="UP000295689">
    <property type="component" value="Unassembled WGS sequence"/>
</dbReference>
<reference evidence="6 7" key="1">
    <citation type="journal article" date="2015" name="Stand. Genomic Sci.">
        <title>Genomic Encyclopedia of Bacterial and Archaeal Type Strains, Phase III: the genomes of soil and plant-associated and newly described type strains.</title>
        <authorList>
            <person name="Whitman W.B."/>
            <person name="Woyke T."/>
            <person name="Klenk H.P."/>
            <person name="Zhou Y."/>
            <person name="Lilburn T.G."/>
            <person name="Beck B.J."/>
            <person name="De Vos P."/>
            <person name="Vandamme P."/>
            <person name="Eisen J.A."/>
            <person name="Garrity G."/>
            <person name="Hugenholtz P."/>
            <person name="Kyrpides N.C."/>
        </authorList>
    </citation>
    <scope>NUCLEOTIDE SEQUENCE [LARGE SCALE GENOMIC DNA]</scope>
    <source>
        <strain evidence="6 7">CV53</strain>
    </source>
</reference>
<comment type="subcellular location">
    <subcellularLocation>
        <location evidence="5">Cell membrane</location>
        <topology evidence="5">Multi-pass membrane protein</topology>
    </subcellularLocation>
    <subcellularLocation>
        <location evidence="1">Membrane</location>
        <topology evidence="1">Multi-pass membrane protein</topology>
    </subcellularLocation>
</comment>
<keyword evidence="7" id="KW-1185">Reference proteome</keyword>
<keyword evidence="5" id="KW-1003">Cell membrane</keyword>
<dbReference type="PANTHER" id="PTHR30371:SF4">
    <property type="entry name" value="SEC-INDEPENDENT PROTEIN TRANSLOCASE PROTEIN TATCD"/>
    <property type="match status" value="1"/>
</dbReference>
<comment type="caution">
    <text evidence="6">The sequence shown here is derived from an EMBL/GenBank/DDBJ whole genome shotgun (WGS) entry which is preliminary data.</text>
</comment>
<name>A0A4R2BF70_9BACI</name>
<dbReference type="InterPro" id="IPR002033">
    <property type="entry name" value="TatC"/>
</dbReference>
<dbReference type="PRINTS" id="PR01840">
    <property type="entry name" value="TATCFAMILY"/>
</dbReference>
<feature type="transmembrane region" description="Helical" evidence="5">
    <location>
        <begin position="43"/>
        <end position="65"/>
    </location>
</feature>
<evidence type="ECO:0000256" key="5">
    <source>
        <dbReference type="HAMAP-Rule" id="MF_00902"/>
    </source>
</evidence>
<comment type="similarity">
    <text evidence="5">Belongs to the TatC family.</text>
</comment>
<dbReference type="GO" id="GO:0065002">
    <property type="term" value="P:intracellular protein transmembrane transport"/>
    <property type="evidence" value="ECO:0007669"/>
    <property type="project" value="TreeGrafter"/>
</dbReference>
<evidence type="ECO:0000256" key="3">
    <source>
        <dbReference type="ARBA" id="ARBA00022989"/>
    </source>
</evidence>
<feature type="transmembrane region" description="Helical" evidence="5">
    <location>
        <begin position="174"/>
        <end position="200"/>
    </location>
</feature>
<keyword evidence="2 5" id="KW-0812">Transmembrane</keyword>
<evidence type="ECO:0000256" key="2">
    <source>
        <dbReference type="ARBA" id="ARBA00022692"/>
    </source>
</evidence>
<keyword evidence="5" id="KW-0811">Translocation</keyword>
<proteinExistence type="inferred from homology"/>
<comment type="function">
    <text evidence="5">Part of the twin-arginine translocation (Tat) system that transports large folded proteins containing a characteristic twin-arginine motif in their signal peptide across membranes.</text>
</comment>
<gene>
    <name evidence="5" type="primary">tatC</name>
    <name evidence="6" type="ORF">EV146_106309</name>
</gene>
<dbReference type="GO" id="GO:0033281">
    <property type="term" value="C:TAT protein transport complex"/>
    <property type="evidence" value="ECO:0007669"/>
    <property type="project" value="UniProtKB-UniRule"/>
</dbReference>
<dbReference type="HAMAP" id="MF_00902">
    <property type="entry name" value="TatC"/>
    <property type="match status" value="1"/>
</dbReference>
<keyword evidence="5" id="KW-0653">Protein transport</keyword>
<dbReference type="GO" id="GO:0043953">
    <property type="term" value="P:protein transport by the Tat complex"/>
    <property type="evidence" value="ECO:0007669"/>
    <property type="project" value="UniProtKB-UniRule"/>
</dbReference>
<feature type="transmembrane region" description="Helical" evidence="5">
    <location>
        <begin position="85"/>
        <end position="112"/>
    </location>
</feature>
<accession>A0A4R2BF70</accession>
<sequence>MDGKARRCGRHRPHLLILNGGEDTMEEKNMNIMEHASEFRKRLIIVLGSFIVLFGAAFSYVDQIYNWIVDASTIKLTVLGPTEILWVYFVLAGFFAITAVFPIALFHVWRFISPALSKDEKKAFFLYLPAIILFFFTGIGFGYYVLFPNVLAFLTSLAGDELNTMFTAEKYFRFLLNLTLPIAFLFELPILVMFLTRIGIINPELLAKTRKVSYFVLTVVSTLVTPPDLVSAILVLAPLILLYELGMMLSKIVYRKKLKFMGGEGMRAEG</sequence>
<keyword evidence="4 5" id="KW-0472">Membrane</keyword>
<dbReference type="Pfam" id="PF00902">
    <property type="entry name" value="TatC"/>
    <property type="match status" value="1"/>
</dbReference>
<evidence type="ECO:0000256" key="1">
    <source>
        <dbReference type="ARBA" id="ARBA00004141"/>
    </source>
</evidence>
<feature type="transmembrane region" description="Helical" evidence="5">
    <location>
        <begin position="124"/>
        <end position="146"/>
    </location>
</feature>
<keyword evidence="5" id="KW-0813">Transport</keyword>
<dbReference type="InterPro" id="IPR019820">
    <property type="entry name" value="Sec-indep_translocase_CS"/>
</dbReference>
<dbReference type="NCBIfam" id="TIGR00945">
    <property type="entry name" value="tatC"/>
    <property type="match status" value="1"/>
</dbReference>
<evidence type="ECO:0000313" key="6">
    <source>
        <dbReference type="EMBL" id="TCN25105.1"/>
    </source>
</evidence>
<feature type="transmembrane region" description="Helical" evidence="5">
    <location>
        <begin position="212"/>
        <end position="229"/>
    </location>
</feature>
<evidence type="ECO:0000313" key="7">
    <source>
        <dbReference type="Proteomes" id="UP000295689"/>
    </source>
</evidence>
<comment type="caution">
    <text evidence="5">Lacks conserved residue(s) required for the propagation of feature annotation.</text>
</comment>
<dbReference type="EMBL" id="SLVV01000006">
    <property type="protein sequence ID" value="TCN25105.1"/>
    <property type="molecule type" value="Genomic_DNA"/>
</dbReference>
<comment type="subunit">
    <text evidence="5">Forms a complex with TatA.</text>
</comment>
<evidence type="ECO:0000256" key="4">
    <source>
        <dbReference type="ARBA" id="ARBA00023136"/>
    </source>
</evidence>